<dbReference type="Gene3D" id="1.10.287.130">
    <property type="match status" value="1"/>
</dbReference>
<accession>A0ABQ6CKW7</accession>
<evidence type="ECO:0000256" key="11">
    <source>
        <dbReference type="SAM" id="Phobius"/>
    </source>
</evidence>
<evidence type="ECO:0000313" key="15">
    <source>
        <dbReference type="Proteomes" id="UP001156882"/>
    </source>
</evidence>
<name>A0ABQ6CKW7_9HYPH</name>
<comment type="caution">
    <text evidence="14">The sequence shown here is derived from an EMBL/GenBank/DDBJ whole genome shotgun (WGS) entry which is preliminary data.</text>
</comment>
<dbReference type="EMBL" id="BSPC01000037">
    <property type="protein sequence ID" value="GLS20941.1"/>
    <property type="molecule type" value="Genomic_DNA"/>
</dbReference>
<keyword evidence="9" id="KW-0902">Two-component regulatory system</keyword>
<keyword evidence="10 11" id="KW-0472">Membrane</keyword>
<evidence type="ECO:0000256" key="1">
    <source>
        <dbReference type="ARBA" id="ARBA00000085"/>
    </source>
</evidence>
<keyword evidence="7 14" id="KW-0418">Kinase</keyword>
<dbReference type="PRINTS" id="PR00344">
    <property type="entry name" value="BCTRLSENSOR"/>
</dbReference>
<feature type="domain" description="HAMP" evidence="13">
    <location>
        <begin position="161"/>
        <end position="214"/>
    </location>
</feature>
<sequence length="444" mass="47982">MLFLALFGLASFILFSFMYIEVKSFMRNKVDQWVLGEEQDFARRPLDEIVQRLRDRAVGESDTGRPMALFDKQGTLIAGSAIALPNAISPAGELFNFQLEGARAHTHFRGVVLSLALGDRLLIAQDIGELREFNEVLSEAMALAGAIIAILGLAGAAIVGAGAVRQIDGITRATQDIMTGDLSKRLPVRGKSGDVDRLVAVVNNMLAEIERLIQEVKGVCDNIAHDLRTPLTRLLAGLERVQRRASTLDDYRAGVDEAITETQATLRTFSALLRISEIEDGARRSGFQSVDLAAIATDAMDFYEPAADEKSISMTFAVEGSPLLKIPGEPSLLFEAIGNLLDNAIKFTPERGKVSLTILAGPGEVNIRVSDTGPGIPKGESEAVLRRFYRTEPSRHTPGNGLGLSLVAAVARLHGMNIVIEHPAVGACVALRYDAKPDLRPLPH</sequence>
<keyword evidence="4" id="KW-0597">Phosphoprotein</keyword>
<evidence type="ECO:0000256" key="4">
    <source>
        <dbReference type="ARBA" id="ARBA00022553"/>
    </source>
</evidence>
<gene>
    <name evidence="14" type="primary">ragB</name>
    <name evidence="14" type="ORF">GCM10007874_39580</name>
</gene>
<dbReference type="InterPro" id="IPR050428">
    <property type="entry name" value="TCS_sensor_his_kinase"/>
</dbReference>
<dbReference type="Pfam" id="PF00672">
    <property type="entry name" value="HAMP"/>
    <property type="match status" value="1"/>
</dbReference>
<comment type="catalytic activity">
    <reaction evidence="1">
        <text>ATP + protein L-histidine = ADP + protein N-phospho-L-histidine.</text>
        <dbReference type="EC" id="2.7.13.3"/>
    </reaction>
</comment>
<dbReference type="SMART" id="SM00304">
    <property type="entry name" value="HAMP"/>
    <property type="match status" value="1"/>
</dbReference>
<dbReference type="InterPro" id="IPR005467">
    <property type="entry name" value="His_kinase_dom"/>
</dbReference>
<dbReference type="CDD" id="cd06225">
    <property type="entry name" value="HAMP"/>
    <property type="match status" value="1"/>
</dbReference>
<dbReference type="SUPFAM" id="SSF55874">
    <property type="entry name" value="ATPase domain of HSP90 chaperone/DNA topoisomerase II/histidine kinase"/>
    <property type="match status" value="1"/>
</dbReference>
<dbReference type="PANTHER" id="PTHR45436:SF8">
    <property type="entry name" value="HISTIDINE KINASE"/>
    <property type="match status" value="1"/>
</dbReference>
<comment type="subcellular location">
    <subcellularLocation>
        <location evidence="2">Membrane</location>
    </subcellularLocation>
</comment>
<dbReference type="PROSITE" id="PS50885">
    <property type="entry name" value="HAMP"/>
    <property type="match status" value="1"/>
</dbReference>
<reference evidence="15" key="1">
    <citation type="journal article" date="2019" name="Int. J. Syst. Evol. Microbiol.">
        <title>The Global Catalogue of Microorganisms (GCM) 10K type strain sequencing project: providing services to taxonomists for standard genome sequencing and annotation.</title>
        <authorList>
            <consortium name="The Broad Institute Genomics Platform"/>
            <consortium name="The Broad Institute Genome Sequencing Center for Infectious Disease"/>
            <person name="Wu L."/>
            <person name="Ma J."/>
        </authorList>
    </citation>
    <scope>NUCLEOTIDE SEQUENCE [LARGE SCALE GENOMIC DNA]</scope>
    <source>
        <strain evidence="15">NBRC 101365</strain>
    </source>
</reference>
<dbReference type="PANTHER" id="PTHR45436">
    <property type="entry name" value="SENSOR HISTIDINE KINASE YKOH"/>
    <property type="match status" value="1"/>
</dbReference>
<dbReference type="SMART" id="SM00387">
    <property type="entry name" value="HATPase_c"/>
    <property type="match status" value="1"/>
</dbReference>
<dbReference type="InterPro" id="IPR036890">
    <property type="entry name" value="HATPase_C_sf"/>
</dbReference>
<dbReference type="Pfam" id="PF02518">
    <property type="entry name" value="HATPase_c"/>
    <property type="match status" value="1"/>
</dbReference>
<dbReference type="EC" id="2.7.13.3" evidence="3"/>
<evidence type="ECO:0000256" key="5">
    <source>
        <dbReference type="ARBA" id="ARBA00022679"/>
    </source>
</evidence>
<evidence type="ECO:0000259" key="13">
    <source>
        <dbReference type="PROSITE" id="PS50885"/>
    </source>
</evidence>
<keyword evidence="5" id="KW-0808">Transferase</keyword>
<protein>
    <recommendedName>
        <fullName evidence="3">histidine kinase</fullName>
        <ecNumber evidence="3">2.7.13.3</ecNumber>
    </recommendedName>
</protein>
<dbReference type="CDD" id="cd00082">
    <property type="entry name" value="HisKA"/>
    <property type="match status" value="1"/>
</dbReference>
<dbReference type="InterPro" id="IPR004358">
    <property type="entry name" value="Sig_transdc_His_kin-like_C"/>
</dbReference>
<keyword evidence="6 11" id="KW-0812">Transmembrane</keyword>
<dbReference type="InterPro" id="IPR003594">
    <property type="entry name" value="HATPase_dom"/>
</dbReference>
<feature type="transmembrane region" description="Helical" evidence="11">
    <location>
        <begin position="140"/>
        <end position="164"/>
    </location>
</feature>
<dbReference type="InterPro" id="IPR036097">
    <property type="entry name" value="HisK_dim/P_sf"/>
</dbReference>
<dbReference type="Gene3D" id="3.30.565.10">
    <property type="entry name" value="Histidine kinase-like ATPase, C-terminal domain"/>
    <property type="match status" value="1"/>
</dbReference>
<dbReference type="PROSITE" id="PS50109">
    <property type="entry name" value="HIS_KIN"/>
    <property type="match status" value="1"/>
</dbReference>
<organism evidence="14 15">
    <name type="scientific">Labrys miyagiensis</name>
    <dbReference type="NCBI Taxonomy" id="346912"/>
    <lineage>
        <taxon>Bacteria</taxon>
        <taxon>Pseudomonadati</taxon>
        <taxon>Pseudomonadota</taxon>
        <taxon>Alphaproteobacteria</taxon>
        <taxon>Hyphomicrobiales</taxon>
        <taxon>Xanthobacteraceae</taxon>
        <taxon>Labrys</taxon>
    </lineage>
</organism>
<evidence type="ECO:0000256" key="6">
    <source>
        <dbReference type="ARBA" id="ARBA00022692"/>
    </source>
</evidence>
<dbReference type="Proteomes" id="UP001156882">
    <property type="component" value="Unassembled WGS sequence"/>
</dbReference>
<evidence type="ECO:0000259" key="12">
    <source>
        <dbReference type="PROSITE" id="PS50109"/>
    </source>
</evidence>
<evidence type="ECO:0000256" key="8">
    <source>
        <dbReference type="ARBA" id="ARBA00022989"/>
    </source>
</evidence>
<dbReference type="Gene3D" id="6.10.340.10">
    <property type="match status" value="1"/>
</dbReference>
<evidence type="ECO:0000313" key="14">
    <source>
        <dbReference type="EMBL" id="GLS20941.1"/>
    </source>
</evidence>
<evidence type="ECO:0000256" key="9">
    <source>
        <dbReference type="ARBA" id="ARBA00023012"/>
    </source>
</evidence>
<dbReference type="Pfam" id="PF00512">
    <property type="entry name" value="HisKA"/>
    <property type="match status" value="1"/>
</dbReference>
<dbReference type="InterPro" id="IPR003660">
    <property type="entry name" value="HAMP_dom"/>
</dbReference>
<evidence type="ECO:0000256" key="7">
    <source>
        <dbReference type="ARBA" id="ARBA00022777"/>
    </source>
</evidence>
<proteinExistence type="predicted"/>
<evidence type="ECO:0000256" key="2">
    <source>
        <dbReference type="ARBA" id="ARBA00004370"/>
    </source>
</evidence>
<dbReference type="SUPFAM" id="SSF47384">
    <property type="entry name" value="Homodimeric domain of signal transducing histidine kinase"/>
    <property type="match status" value="1"/>
</dbReference>
<evidence type="ECO:0000256" key="3">
    <source>
        <dbReference type="ARBA" id="ARBA00012438"/>
    </source>
</evidence>
<dbReference type="GO" id="GO:0016301">
    <property type="term" value="F:kinase activity"/>
    <property type="evidence" value="ECO:0007669"/>
    <property type="project" value="UniProtKB-KW"/>
</dbReference>
<evidence type="ECO:0000256" key="10">
    <source>
        <dbReference type="ARBA" id="ARBA00023136"/>
    </source>
</evidence>
<dbReference type="InterPro" id="IPR003661">
    <property type="entry name" value="HisK_dim/P_dom"/>
</dbReference>
<feature type="domain" description="Histidine kinase" evidence="12">
    <location>
        <begin position="222"/>
        <end position="437"/>
    </location>
</feature>
<keyword evidence="15" id="KW-1185">Reference proteome</keyword>
<keyword evidence="8 11" id="KW-1133">Transmembrane helix</keyword>